<sequence>MGMQAGTRILGYGLLAMLLPYGLGCSRPRSASPSAIAAESDELSDASIACIRSFCGDCHAVPLPETFPKSHWEEEVVQGYKFYIDSKRSDLVEPKRSDTIKYFRDAAPDKLTLPAQVDRRTHVQFVAATPAGLEPLAEICVSNMNWNASDATLLVSDMRSGRVLRYEVANAWSFTELGRVANACRVTPCDWDQDGATDYLVTDLGSFSVGDHHQGRVELWVDREGQLVRQALGGEFSRVVEVQPIDFDGDGDLDVIAADFGWRTTGAVRLLRNQQVDHNSPSVQTAVKVDMQLEVLDDRHGALGVEVLDLNGDGFLDYLVAFGQEYETLEAYYGNGRGEYRNQVLLELADPSYNSSSICIADVDGDGLPDIVHTNGDTMDAFLPKPYHGVRWLRNLGGERWEVQELGLLVGALQACVADFDGDGDQDIAAAGMLPFYEEEVYGPIDSVVWWEQQADGKFVRHALEQYGPSHASCVAGDVNGDGLADLIVGNWSPGKESLPVQVYLSQAAAMPLTAASSQVSVVGSQRELD</sequence>
<dbReference type="Gene3D" id="2.130.10.130">
    <property type="entry name" value="Integrin alpha, N-terminal"/>
    <property type="match status" value="2"/>
</dbReference>
<evidence type="ECO:0000256" key="1">
    <source>
        <dbReference type="ARBA" id="ARBA00022729"/>
    </source>
</evidence>
<accession>A0A518G8B5</accession>
<name>A0A518G8B5_9BACT</name>
<dbReference type="SUPFAM" id="SSF69318">
    <property type="entry name" value="Integrin alpha N-terminal domain"/>
    <property type="match status" value="1"/>
</dbReference>
<organism evidence="3 4">
    <name type="scientific">Aureliella helgolandensis</name>
    <dbReference type="NCBI Taxonomy" id="2527968"/>
    <lineage>
        <taxon>Bacteria</taxon>
        <taxon>Pseudomonadati</taxon>
        <taxon>Planctomycetota</taxon>
        <taxon>Planctomycetia</taxon>
        <taxon>Pirellulales</taxon>
        <taxon>Pirellulaceae</taxon>
        <taxon>Aureliella</taxon>
    </lineage>
</organism>
<dbReference type="PANTHER" id="PTHR44103">
    <property type="entry name" value="PROPROTEIN CONVERTASE P"/>
    <property type="match status" value="1"/>
</dbReference>
<dbReference type="Proteomes" id="UP000318017">
    <property type="component" value="Chromosome"/>
</dbReference>
<dbReference type="InterPro" id="IPR000413">
    <property type="entry name" value="Integrin_alpha"/>
</dbReference>
<evidence type="ECO:0000313" key="3">
    <source>
        <dbReference type="EMBL" id="QDV24830.1"/>
    </source>
</evidence>
<dbReference type="PRINTS" id="PR01185">
    <property type="entry name" value="INTEGRINA"/>
</dbReference>
<dbReference type="GO" id="GO:0007155">
    <property type="term" value="P:cell adhesion"/>
    <property type="evidence" value="ECO:0007669"/>
    <property type="project" value="InterPro"/>
</dbReference>
<dbReference type="Pfam" id="PF13517">
    <property type="entry name" value="FG-GAP_3"/>
    <property type="match status" value="2"/>
</dbReference>
<dbReference type="InterPro" id="IPR028994">
    <property type="entry name" value="Integrin_alpha_N"/>
</dbReference>
<dbReference type="PANTHER" id="PTHR44103:SF1">
    <property type="entry name" value="PROPROTEIN CONVERTASE P"/>
    <property type="match status" value="1"/>
</dbReference>
<dbReference type="GO" id="GO:0008305">
    <property type="term" value="C:integrin complex"/>
    <property type="evidence" value="ECO:0007669"/>
    <property type="project" value="InterPro"/>
</dbReference>
<dbReference type="AlphaFoldDB" id="A0A518G8B5"/>
<proteinExistence type="predicted"/>
<keyword evidence="4" id="KW-1185">Reference proteome</keyword>
<evidence type="ECO:0000256" key="2">
    <source>
        <dbReference type="ARBA" id="ARBA00023180"/>
    </source>
</evidence>
<keyword evidence="1" id="KW-0732">Signal</keyword>
<evidence type="ECO:0000313" key="4">
    <source>
        <dbReference type="Proteomes" id="UP000318017"/>
    </source>
</evidence>
<keyword evidence="2" id="KW-0325">Glycoprotein</keyword>
<dbReference type="OrthoDB" id="227135at2"/>
<dbReference type="EMBL" id="CP036298">
    <property type="protein sequence ID" value="QDV24830.1"/>
    <property type="molecule type" value="Genomic_DNA"/>
</dbReference>
<dbReference type="KEGG" id="ahel:Q31a_31520"/>
<reference evidence="3 4" key="1">
    <citation type="submission" date="2019-02" db="EMBL/GenBank/DDBJ databases">
        <title>Deep-cultivation of Planctomycetes and their phenomic and genomic characterization uncovers novel biology.</title>
        <authorList>
            <person name="Wiegand S."/>
            <person name="Jogler M."/>
            <person name="Boedeker C."/>
            <person name="Pinto D."/>
            <person name="Vollmers J."/>
            <person name="Rivas-Marin E."/>
            <person name="Kohn T."/>
            <person name="Peeters S.H."/>
            <person name="Heuer A."/>
            <person name="Rast P."/>
            <person name="Oberbeckmann S."/>
            <person name="Bunk B."/>
            <person name="Jeske O."/>
            <person name="Meyerdierks A."/>
            <person name="Storesund J.E."/>
            <person name="Kallscheuer N."/>
            <person name="Luecker S."/>
            <person name="Lage O.M."/>
            <person name="Pohl T."/>
            <person name="Merkel B.J."/>
            <person name="Hornburger P."/>
            <person name="Mueller R.-W."/>
            <person name="Bruemmer F."/>
            <person name="Labrenz M."/>
            <person name="Spormann A.M."/>
            <person name="Op den Camp H."/>
            <person name="Overmann J."/>
            <person name="Amann R."/>
            <person name="Jetten M.S.M."/>
            <person name="Mascher T."/>
            <person name="Medema M.H."/>
            <person name="Devos D.P."/>
            <person name="Kaster A.-K."/>
            <person name="Ovreas L."/>
            <person name="Rohde M."/>
            <person name="Galperin M.Y."/>
            <person name="Jogler C."/>
        </authorList>
    </citation>
    <scope>NUCLEOTIDE SEQUENCE [LARGE SCALE GENOMIC DNA]</scope>
    <source>
        <strain evidence="3 4">Q31a</strain>
    </source>
</reference>
<dbReference type="InterPro" id="IPR013517">
    <property type="entry name" value="FG-GAP"/>
</dbReference>
<gene>
    <name evidence="3" type="ORF">Q31a_31520</name>
</gene>
<dbReference type="RefSeq" id="WP_145079044.1">
    <property type="nucleotide sequence ID" value="NZ_CP036298.1"/>
</dbReference>
<protein>
    <submittedName>
        <fullName evidence="3">FG-GAP repeat protein</fullName>
    </submittedName>
</protein>